<dbReference type="STRING" id="1802624.A2982_04280"/>
<keyword evidence="4 5" id="KW-0694">RNA-binding</keyword>
<evidence type="ECO:0000256" key="1">
    <source>
        <dbReference type="ARBA" id="ARBA00008563"/>
    </source>
</evidence>
<organism evidence="7 8">
    <name type="scientific">candidate division WWE3 bacterium RIFCSPLOWO2_01_FULL_39_13</name>
    <dbReference type="NCBI Taxonomy" id="1802624"/>
    <lineage>
        <taxon>Bacteria</taxon>
        <taxon>Katanobacteria</taxon>
    </lineage>
</organism>
<keyword evidence="3 4" id="KW-0687">Ribonucleoprotein</keyword>
<dbReference type="GO" id="GO:0005737">
    <property type="term" value="C:cytoplasm"/>
    <property type="evidence" value="ECO:0007669"/>
    <property type="project" value="UniProtKB-ARBA"/>
</dbReference>
<dbReference type="GO" id="GO:0005840">
    <property type="term" value="C:ribosome"/>
    <property type="evidence" value="ECO:0007669"/>
    <property type="project" value="UniProtKB-KW"/>
</dbReference>
<dbReference type="GO" id="GO:1990904">
    <property type="term" value="C:ribonucleoprotein complex"/>
    <property type="evidence" value="ECO:0007669"/>
    <property type="project" value="UniProtKB-KW"/>
</dbReference>
<dbReference type="GO" id="GO:0006412">
    <property type="term" value="P:translation"/>
    <property type="evidence" value="ECO:0007669"/>
    <property type="project" value="UniProtKB-UniRule"/>
</dbReference>
<comment type="similarity">
    <text evidence="1 4 5">Belongs to the bacterial ribosomal protein bL21 family.</text>
</comment>
<dbReference type="InterPro" id="IPR028909">
    <property type="entry name" value="bL21-like"/>
</dbReference>
<feature type="compositionally biased region" description="Basic and acidic residues" evidence="6">
    <location>
        <begin position="118"/>
        <end position="132"/>
    </location>
</feature>
<evidence type="ECO:0000256" key="3">
    <source>
        <dbReference type="ARBA" id="ARBA00023274"/>
    </source>
</evidence>
<feature type="compositionally biased region" description="Basic and acidic residues" evidence="6">
    <location>
        <begin position="140"/>
        <end position="156"/>
    </location>
</feature>
<proteinExistence type="inferred from homology"/>
<feature type="region of interest" description="Disordered" evidence="6">
    <location>
        <begin position="118"/>
        <end position="159"/>
    </location>
</feature>
<dbReference type="Pfam" id="PF14520">
    <property type="entry name" value="HHH_5"/>
    <property type="match status" value="1"/>
</dbReference>
<dbReference type="GO" id="GO:0000166">
    <property type="term" value="F:nucleotide binding"/>
    <property type="evidence" value="ECO:0007669"/>
    <property type="project" value="InterPro"/>
</dbReference>
<dbReference type="SUPFAM" id="SSF141091">
    <property type="entry name" value="L21p-like"/>
    <property type="match status" value="1"/>
</dbReference>
<dbReference type="InterPro" id="IPR001787">
    <property type="entry name" value="Ribosomal_bL21"/>
</dbReference>
<sequence>MTDDNDFAVVKINSRQYLIQVGSSLKVDRINEKDSFAVLLCRSEDDLFIGEPEVTEAGVKIEIIDDILDKKIEVRRFRAKSRYRRHKGHRQPVTLLKVSEIKKGIKNQLIRIAPKKSKELGAKADDSSDKKKSTPRVAKVGKEDKKSVPATKDSRKVQKTGLDGLKISSTMKKHLKDAGFDTVEKIKLANKEDILKIKGIGSKAVKKLMDEVKNS</sequence>
<evidence type="ECO:0000313" key="8">
    <source>
        <dbReference type="Proteomes" id="UP000178771"/>
    </source>
</evidence>
<dbReference type="InterPro" id="IPR036164">
    <property type="entry name" value="bL21-like_sf"/>
</dbReference>
<dbReference type="GO" id="GO:0019843">
    <property type="term" value="F:rRNA binding"/>
    <property type="evidence" value="ECO:0007669"/>
    <property type="project" value="UniProtKB-UniRule"/>
</dbReference>
<keyword evidence="4 5" id="KW-0699">rRNA-binding</keyword>
<dbReference type="PANTHER" id="PTHR21349:SF0">
    <property type="entry name" value="LARGE RIBOSOMAL SUBUNIT PROTEIN BL21M"/>
    <property type="match status" value="1"/>
</dbReference>
<dbReference type="Proteomes" id="UP000178771">
    <property type="component" value="Unassembled WGS sequence"/>
</dbReference>
<gene>
    <name evidence="4" type="primary">rplU</name>
    <name evidence="7" type="ORF">A2982_04280</name>
</gene>
<accession>A0A1F4V253</accession>
<protein>
    <recommendedName>
        <fullName evidence="4">Large ribosomal subunit protein bL21</fullName>
    </recommendedName>
</protein>
<comment type="function">
    <text evidence="4 5">This protein binds to 23S rRNA in the presence of protein L20.</text>
</comment>
<dbReference type="NCBIfam" id="TIGR00061">
    <property type="entry name" value="L21"/>
    <property type="match status" value="1"/>
</dbReference>
<evidence type="ECO:0000313" key="7">
    <source>
        <dbReference type="EMBL" id="OGC51295.1"/>
    </source>
</evidence>
<dbReference type="PANTHER" id="PTHR21349">
    <property type="entry name" value="50S RIBOSOMAL PROTEIN L21"/>
    <property type="match status" value="1"/>
</dbReference>
<evidence type="ECO:0000256" key="2">
    <source>
        <dbReference type="ARBA" id="ARBA00022980"/>
    </source>
</evidence>
<reference evidence="7 8" key="1">
    <citation type="journal article" date="2016" name="Nat. Commun.">
        <title>Thousands of microbial genomes shed light on interconnected biogeochemical processes in an aquifer system.</title>
        <authorList>
            <person name="Anantharaman K."/>
            <person name="Brown C.T."/>
            <person name="Hug L.A."/>
            <person name="Sharon I."/>
            <person name="Castelle C.J."/>
            <person name="Probst A.J."/>
            <person name="Thomas B.C."/>
            <person name="Singh A."/>
            <person name="Wilkins M.J."/>
            <person name="Karaoz U."/>
            <person name="Brodie E.L."/>
            <person name="Williams K.H."/>
            <person name="Hubbard S.S."/>
            <person name="Banfield J.F."/>
        </authorList>
    </citation>
    <scope>NUCLEOTIDE SEQUENCE [LARGE SCALE GENOMIC DNA]</scope>
</reference>
<dbReference type="SUPFAM" id="SSF47794">
    <property type="entry name" value="Rad51 N-terminal domain-like"/>
    <property type="match status" value="1"/>
</dbReference>
<dbReference type="InterPro" id="IPR010995">
    <property type="entry name" value="DNA_repair_Rad51/TF_NusA_a-hlx"/>
</dbReference>
<dbReference type="EMBL" id="MEVH01000026">
    <property type="protein sequence ID" value="OGC51295.1"/>
    <property type="molecule type" value="Genomic_DNA"/>
</dbReference>
<evidence type="ECO:0000256" key="4">
    <source>
        <dbReference type="HAMAP-Rule" id="MF_01363"/>
    </source>
</evidence>
<name>A0A1F4V253_UNCKA</name>
<comment type="subunit">
    <text evidence="4">Part of the 50S ribosomal subunit. Contacts protein L20.</text>
</comment>
<dbReference type="AlphaFoldDB" id="A0A1F4V253"/>
<comment type="caution">
    <text evidence="7">The sequence shown here is derived from an EMBL/GenBank/DDBJ whole genome shotgun (WGS) entry which is preliminary data.</text>
</comment>
<dbReference type="HAMAP" id="MF_01363">
    <property type="entry name" value="Ribosomal_bL21"/>
    <property type="match status" value="1"/>
</dbReference>
<keyword evidence="2 4" id="KW-0689">Ribosomal protein</keyword>
<dbReference type="GO" id="GO:0003735">
    <property type="term" value="F:structural constituent of ribosome"/>
    <property type="evidence" value="ECO:0007669"/>
    <property type="project" value="InterPro"/>
</dbReference>
<evidence type="ECO:0000256" key="6">
    <source>
        <dbReference type="SAM" id="MobiDB-lite"/>
    </source>
</evidence>
<evidence type="ECO:0000256" key="5">
    <source>
        <dbReference type="RuleBase" id="RU000562"/>
    </source>
</evidence>
<dbReference type="Gene3D" id="1.10.150.20">
    <property type="entry name" value="5' to 3' exonuclease, C-terminal subdomain"/>
    <property type="match status" value="1"/>
</dbReference>
<dbReference type="Pfam" id="PF00829">
    <property type="entry name" value="Ribosomal_L21p"/>
    <property type="match status" value="1"/>
</dbReference>